<protein>
    <submittedName>
        <fullName evidence="1 2">Uncharacterized protein</fullName>
    </submittedName>
</protein>
<evidence type="ECO:0000313" key="3">
    <source>
        <dbReference type="Proteomes" id="UP000002320"/>
    </source>
</evidence>
<gene>
    <name evidence="2" type="primary">6050099</name>
    <name evidence="1" type="ORF">CpipJ_CPIJ016634</name>
</gene>
<dbReference type="AlphaFoldDB" id="B0XAU0"/>
<dbReference type="KEGG" id="cqu:CpipJ_CPIJ016634"/>
<dbReference type="HOGENOM" id="CLU_2374834_0_0_1"/>
<sequence>MDVRTYRGADIDSDHYLVELPRCQDDEKNDINSEADDGVEPAPMMMVFKHGIKMLKNNKAAGKDGIGAKLIKLATSKLIVKIWEKNSYGRSGRRE</sequence>
<keyword evidence="3" id="KW-1185">Reference proteome</keyword>
<dbReference type="VEuPathDB" id="VectorBase:CPIJ016634"/>
<accession>B0XAU0</accession>
<reference evidence="1" key="1">
    <citation type="submission" date="2007-03" db="EMBL/GenBank/DDBJ databases">
        <title>Annotation of Culex pipiens quinquefasciatus.</title>
        <authorList>
            <consortium name="The Broad Institute Genome Sequencing Platform"/>
            <person name="Atkinson P.W."/>
            <person name="Hemingway J."/>
            <person name="Christensen B.M."/>
            <person name="Higgs S."/>
            <person name="Kodira C."/>
            <person name="Hannick L."/>
            <person name="Megy K."/>
            <person name="O'Leary S."/>
            <person name="Pearson M."/>
            <person name="Haas B.J."/>
            <person name="Mauceli E."/>
            <person name="Wortman J.R."/>
            <person name="Lee N.H."/>
            <person name="Guigo R."/>
            <person name="Stanke M."/>
            <person name="Alvarado L."/>
            <person name="Amedeo P."/>
            <person name="Antoine C.H."/>
            <person name="Arensburger P."/>
            <person name="Bidwell S.L."/>
            <person name="Crawford M."/>
            <person name="Camaro F."/>
            <person name="Devon K."/>
            <person name="Engels R."/>
            <person name="Hammond M."/>
            <person name="Howarth C."/>
            <person name="Koehrsen M."/>
            <person name="Lawson D."/>
            <person name="Montgomery P."/>
            <person name="Nene V."/>
            <person name="Nusbaum C."/>
            <person name="Puiu D."/>
            <person name="Romero-Severson J."/>
            <person name="Severson D.W."/>
            <person name="Shumway M."/>
            <person name="Sisk P."/>
            <person name="Stolte C."/>
            <person name="Zeng Q."/>
            <person name="Eisenstadt E."/>
            <person name="Fraser-Liggett C."/>
            <person name="Strausberg R."/>
            <person name="Galagan J."/>
            <person name="Birren B."/>
            <person name="Collins F.H."/>
        </authorList>
    </citation>
    <scope>NUCLEOTIDE SEQUENCE [LARGE SCALE GENOMIC DNA]</scope>
    <source>
        <strain evidence="1">JHB</strain>
    </source>
</reference>
<evidence type="ECO:0000313" key="2">
    <source>
        <dbReference type="EnsemblMetazoa" id="CPIJ016634-PA"/>
    </source>
</evidence>
<name>B0XAU0_CULQU</name>
<dbReference type="EMBL" id="DS232596">
    <property type="protein sequence ID" value="EDS43879.1"/>
    <property type="molecule type" value="Genomic_DNA"/>
</dbReference>
<dbReference type="Proteomes" id="UP000002320">
    <property type="component" value="Unassembled WGS sequence"/>
</dbReference>
<dbReference type="EnsemblMetazoa" id="CPIJ016634-RA">
    <property type="protein sequence ID" value="CPIJ016634-PA"/>
    <property type="gene ID" value="CPIJ016634"/>
</dbReference>
<evidence type="ECO:0000313" key="1">
    <source>
        <dbReference type="EMBL" id="EDS43879.1"/>
    </source>
</evidence>
<organism>
    <name type="scientific">Culex quinquefasciatus</name>
    <name type="common">Southern house mosquito</name>
    <name type="synonym">Culex pungens</name>
    <dbReference type="NCBI Taxonomy" id="7176"/>
    <lineage>
        <taxon>Eukaryota</taxon>
        <taxon>Metazoa</taxon>
        <taxon>Ecdysozoa</taxon>
        <taxon>Arthropoda</taxon>
        <taxon>Hexapoda</taxon>
        <taxon>Insecta</taxon>
        <taxon>Pterygota</taxon>
        <taxon>Neoptera</taxon>
        <taxon>Endopterygota</taxon>
        <taxon>Diptera</taxon>
        <taxon>Nematocera</taxon>
        <taxon>Culicoidea</taxon>
        <taxon>Culicidae</taxon>
        <taxon>Culicinae</taxon>
        <taxon>Culicini</taxon>
        <taxon>Culex</taxon>
        <taxon>Culex</taxon>
    </lineage>
</organism>
<proteinExistence type="predicted"/>
<dbReference type="InParanoid" id="B0XAU0"/>
<reference evidence="2" key="2">
    <citation type="submission" date="2021-02" db="UniProtKB">
        <authorList>
            <consortium name="EnsemblMetazoa"/>
        </authorList>
    </citation>
    <scope>IDENTIFICATION</scope>
    <source>
        <strain evidence="2">JHB</strain>
    </source>
</reference>